<sequence length="224" mass="23682">MRSSLIGQPPHSHYPSALSPTQHGSTQHGSSASFTKVISLHSYVVVFYAGRPGQYGSLSELTSLYVCTPITSRTAAVSNLNPTDSSHKLDFTFARKGSGTSVATSEISSAAAVSEVGAEFNMKLDSVKNLWPSAQKTNTNQLFGSNDTPSFQSPPSEVYEQQVELTAAGTTFSSNEGFPAARNDGYSLPPTNQSATNMFVSPGAEASSASAIGTRQPPSPRPRW</sequence>
<proteinExistence type="predicted"/>
<organism evidence="2 3">
    <name type="scientific">Bugula neritina</name>
    <name type="common">Brown bryozoan</name>
    <name type="synonym">Sertularia neritina</name>
    <dbReference type="NCBI Taxonomy" id="10212"/>
    <lineage>
        <taxon>Eukaryota</taxon>
        <taxon>Metazoa</taxon>
        <taxon>Spiralia</taxon>
        <taxon>Lophotrochozoa</taxon>
        <taxon>Bryozoa</taxon>
        <taxon>Gymnolaemata</taxon>
        <taxon>Cheilostomatida</taxon>
        <taxon>Flustrina</taxon>
        <taxon>Buguloidea</taxon>
        <taxon>Bugulidae</taxon>
        <taxon>Bugula</taxon>
    </lineage>
</organism>
<protein>
    <submittedName>
        <fullName evidence="2">Uncharacterized protein</fullName>
    </submittedName>
</protein>
<gene>
    <name evidence="2" type="ORF">EB796_004514</name>
</gene>
<feature type="region of interest" description="Disordered" evidence="1">
    <location>
        <begin position="172"/>
        <end position="224"/>
    </location>
</feature>
<keyword evidence="3" id="KW-1185">Reference proteome</keyword>
<feature type="region of interest" description="Disordered" evidence="1">
    <location>
        <begin position="1"/>
        <end position="30"/>
    </location>
</feature>
<comment type="caution">
    <text evidence="2">The sequence shown here is derived from an EMBL/GenBank/DDBJ whole genome shotgun (WGS) entry which is preliminary data.</text>
</comment>
<evidence type="ECO:0000313" key="2">
    <source>
        <dbReference type="EMBL" id="KAF6037173.1"/>
    </source>
</evidence>
<dbReference type="EMBL" id="VXIV02000611">
    <property type="protein sequence ID" value="KAF6037173.1"/>
    <property type="molecule type" value="Genomic_DNA"/>
</dbReference>
<name>A0A7J7KG48_BUGNE</name>
<accession>A0A7J7KG48</accession>
<feature type="compositionally biased region" description="Polar residues" evidence="1">
    <location>
        <begin position="18"/>
        <end position="30"/>
    </location>
</feature>
<evidence type="ECO:0000313" key="3">
    <source>
        <dbReference type="Proteomes" id="UP000593567"/>
    </source>
</evidence>
<dbReference type="AlphaFoldDB" id="A0A7J7KG48"/>
<evidence type="ECO:0000256" key="1">
    <source>
        <dbReference type="SAM" id="MobiDB-lite"/>
    </source>
</evidence>
<feature type="compositionally biased region" description="Polar residues" evidence="1">
    <location>
        <begin position="189"/>
        <end position="199"/>
    </location>
</feature>
<dbReference type="Proteomes" id="UP000593567">
    <property type="component" value="Unassembled WGS sequence"/>
</dbReference>
<reference evidence="2" key="1">
    <citation type="submission" date="2020-06" db="EMBL/GenBank/DDBJ databases">
        <title>Draft genome of Bugula neritina, a colonial animal packing powerful symbionts and potential medicines.</title>
        <authorList>
            <person name="Rayko M."/>
        </authorList>
    </citation>
    <scope>NUCLEOTIDE SEQUENCE [LARGE SCALE GENOMIC DNA]</scope>
    <source>
        <strain evidence="2">Kwan_BN1</strain>
    </source>
</reference>